<feature type="region of interest" description="Disordered" evidence="1">
    <location>
        <begin position="54"/>
        <end position="107"/>
    </location>
</feature>
<accession>G2DZG2</accession>
<dbReference type="Pfam" id="PF13511">
    <property type="entry name" value="DUF4124"/>
    <property type="match status" value="1"/>
</dbReference>
<reference evidence="4 5" key="1">
    <citation type="submission" date="2011-06" db="EMBL/GenBank/DDBJ databases">
        <title>The draft genome of Thiorhodococcus drewsii AZ1.</title>
        <authorList>
            <consortium name="US DOE Joint Genome Institute (JGI-PGF)"/>
            <person name="Lucas S."/>
            <person name="Han J."/>
            <person name="Lapidus A."/>
            <person name="Cheng J.-F."/>
            <person name="Goodwin L."/>
            <person name="Pitluck S."/>
            <person name="Peters L."/>
            <person name="Land M.L."/>
            <person name="Hauser L."/>
            <person name="Vogl K."/>
            <person name="Liu Z."/>
            <person name="Imhoff J."/>
            <person name="Thiel V."/>
            <person name="Frigaard N.-U."/>
            <person name="Bryant D.A."/>
            <person name="Woyke T.J."/>
        </authorList>
    </citation>
    <scope>NUCLEOTIDE SEQUENCE [LARGE SCALE GENOMIC DNA]</scope>
    <source>
        <strain evidence="4 5">AZ1</strain>
    </source>
</reference>
<feature type="signal peptide" evidence="2">
    <location>
        <begin position="1"/>
        <end position="20"/>
    </location>
</feature>
<feature type="compositionally biased region" description="Basic and acidic residues" evidence="1">
    <location>
        <begin position="54"/>
        <end position="77"/>
    </location>
</feature>
<evidence type="ECO:0000259" key="3">
    <source>
        <dbReference type="Pfam" id="PF13511"/>
    </source>
</evidence>
<keyword evidence="5" id="KW-1185">Reference proteome</keyword>
<organism evidence="4 5">
    <name type="scientific">Thiorhodococcus drewsii AZ1</name>
    <dbReference type="NCBI Taxonomy" id="765913"/>
    <lineage>
        <taxon>Bacteria</taxon>
        <taxon>Pseudomonadati</taxon>
        <taxon>Pseudomonadota</taxon>
        <taxon>Gammaproteobacteria</taxon>
        <taxon>Chromatiales</taxon>
        <taxon>Chromatiaceae</taxon>
        <taxon>Thiorhodococcus</taxon>
    </lineage>
</organism>
<feature type="domain" description="DUF4124" evidence="3">
    <location>
        <begin position="15"/>
        <end position="60"/>
    </location>
</feature>
<evidence type="ECO:0000256" key="1">
    <source>
        <dbReference type="SAM" id="MobiDB-lite"/>
    </source>
</evidence>
<feature type="compositionally biased region" description="Pro residues" evidence="1">
    <location>
        <begin position="94"/>
        <end position="107"/>
    </location>
</feature>
<gene>
    <name evidence="4" type="ORF">ThidrDRAFT_1425</name>
</gene>
<feature type="chain" id="PRO_5003428241" description="DUF4124 domain-containing protein" evidence="2">
    <location>
        <begin position="21"/>
        <end position="107"/>
    </location>
</feature>
<dbReference type="AlphaFoldDB" id="G2DZG2"/>
<comment type="caution">
    <text evidence="4">The sequence shown here is derived from an EMBL/GenBank/DDBJ whole genome shotgun (WGS) entry which is preliminary data.</text>
</comment>
<dbReference type="Proteomes" id="UP000004200">
    <property type="component" value="Unassembled WGS sequence"/>
</dbReference>
<dbReference type="InterPro" id="IPR025392">
    <property type="entry name" value="DUF4124"/>
</dbReference>
<keyword evidence="2" id="KW-0732">Signal</keyword>
<dbReference type="EMBL" id="AFWT01000008">
    <property type="protein sequence ID" value="EGV32189.1"/>
    <property type="molecule type" value="Genomic_DNA"/>
</dbReference>
<proteinExistence type="predicted"/>
<evidence type="ECO:0000313" key="4">
    <source>
        <dbReference type="EMBL" id="EGV32189.1"/>
    </source>
</evidence>
<name>G2DZG2_9GAMM</name>
<evidence type="ECO:0000256" key="2">
    <source>
        <dbReference type="SAM" id="SignalP"/>
    </source>
</evidence>
<evidence type="ECO:0000313" key="5">
    <source>
        <dbReference type="Proteomes" id="UP000004200"/>
    </source>
</evidence>
<sequence>MKRMSALAVGLFMVSGSGWAAMYKCDDPATGRPIYSQTPCAPDAQVMELKIHRPTPEQVRQHEAQVESERRLIEESRARRKASQEPSQSQTPRDTPPPPQPGKPAES</sequence>
<protein>
    <recommendedName>
        <fullName evidence="3">DUF4124 domain-containing protein</fullName>
    </recommendedName>
</protein>